<gene>
    <name evidence="2" type="primary">AVEN_262064_1</name>
    <name evidence="2" type="ORF">TNIN_239411</name>
</gene>
<keyword evidence="3" id="KW-1185">Reference proteome</keyword>
<comment type="caution">
    <text evidence="2">The sequence shown here is derived from an EMBL/GenBank/DDBJ whole genome shotgun (WGS) entry which is preliminary data.</text>
</comment>
<feature type="region of interest" description="Disordered" evidence="1">
    <location>
        <begin position="51"/>
        <end position="92"/>
    </location>
</feature>
<reference evidence="2" key="1">
    <citation type="submission" date="2020-08" db="EMBL/GenBank/DDBJ databases">
        <title>Multicomponent nature underlies the extraordinary mechanical properties of spider dragline silk.</title>
        <authorList>
            <person name="Kono N."/>
            <person name="Nakamura H."/>
            <person name="Mori M."/>
            <person name="Yoshida Y."/>
            <person name="Ohtoshi R."/>
            <person name="Malay A.D."/>
            <person name="Moran D.A.P."/>
            <person name="Tomita M."/>
            <person name="Numata K."/>
            <person name="Arakawa K."/>
        </authorList>
    </citation>
    <scope>NUCLEOTIDE SEQUENCE</scope>
</reference>
<dbReference type="OrthoDB" id="6436796at2759"/>
<evidence type="ECO:0000313" key="3">
    <source>
        <dbReference type="Proteomes" id="UP000886998"/>
    </source>
</evidence>
<organism evidence="2 3">
    <name type="scientific">Trichonephila inaurata madagascariensis</name>
    <dbReference type="NCBI Taxonomy" id="2747483"/>
    <lineage>
        <taxon>Eukaryota</taxon>
        <taxon>Metazoa</taxon>
        <taxon>Ecdysozoa</taxon>
        <taxon>Arthropoda</taxon>
        <taxon>Chelicerata</taxon>
        <taxon>Arachnida</taxon>
        <taxon>Araneae</taxon>
        <taxon>Araneomorphae</taxon>
        <taxon>Entelegynae</taxon>
        <taxon>Araneoidea</taxon>
        <taxon>Nephilidae</taxon>
        <taxon>Trichonephila</taxon>
        <taxon>Trichonephila inaurata</taxon>
    </lineage>
</organism>
<protein>
    <submittedName>
        <fullName evidence="2">Uncharacterized protein</fullName>
    </submittedName>
</protein>
<dbReference type="EMBL" id="BMAV01018580">
    <property type="protein sequence ID" value="GFY71039.1"/>
    <property type="molecule type" value="Genomic_DNA"/>
</dbReference>
<dbReference type="Proteomes" id="UP000886998">
    <property type="component" value="Unassembled WGS sequence"/>
</dbReference>
<evidence type="ECO:0000256" key="1">
    <source>
        <dbReference type="SAM" id="MobiDB-lite"/>
    </source>
</evidence>
<name>A0A8X6YK31_9ARAC</name>
<evidence type="ECO:0000313" key="2">
    <source>
        <dbReference type="EMBL" id="GFY71039.1"/>
    </source>
</evidence>
<proteinExistence type="predicted"/>
<feature type="compositionally biased region" description="Low complexity" evidence="1">
    <location>
        <begin position="59"/>
        <end position="68"/>
    </location>
</feature>
<accession>A0A8X6YK31</accession>
<dbReference type="AlphaFoldDB" id="A0A8X6YK31"/>
<sequence>MFSSSVTGTTPRTPLHHVIGSSRVPLLSVHDTMADEPDDDELEAYLRSSLSERRRSRWGRQSLRRGSSPFLTEGMAGKHGRRLSSFTTSSGE</sequence>